<feature type="domain" description="MATH" evidence="8">
    <location>
        <begin position="68"/>
        <end position="207"/>
    </location>
</feature>
<keyword evidence="5" id="KW-0833">Ubl conjugation pathway</keyword>
<comment type="catalytic activity">
    <reaction evidence="1">
        <text>Thiol-dependent hydrolysis of ester, thioester, amide, peptide and isopeptide bonds formed by the C-terminal Gly of ubiquitin (a 76-residue protein attached to proteins as an intracellular targeting signal).</text>
        <dbReference type="EC" id="3.4.19.12"/>
    </reaction>
</comment>
<protein>
    <recommendedName>
        <fullName evidence="3">ubiquitinyl hydrolase 1</fullName>
        <ecNumber evidence="3">3.4.19.12</ecNumber>
    </recommendedName>
</protein>
<dbReference type="InterPro" id="IPR028889">
    <property type="entry name" value="USP"/>
</dbReference>
<evidence type="ECO:0000256" key="2">
    <source>
        <dbReference type="ARBA" id="ARBA00009085"/>
    </source>
</evidence>
<feature type="domain" description="USP" evidence="9">
    <location>
        <begin position="233"/>
        <end position="549"/>
    </location>
</feature>
<dbReference type="InterPro" id="IPR001394">
    <property type="entry name" value="Peptidase_C19_UCH"/>
</dbReference>
<dbReference type="InterPro" id="IPR038765">
    <property type="entry name" value="Papain-like_cys_pep_sf"/>
</dbReference>
<reference evidence="11" key="3">
    <citation type="submission" date="2017-01" db="EMBL/GenBank/DDBJ databases">
        <authorList>
            <person name="Mah S.A."/>
            <person name="Swanson W.J."/>
            <person name="Moy G.W."/>
            <person name="Vacquier V.D."/>
        </authorList>
    </citation>
    <scope>NUCLEOTIDE SEQUENCE [LARGE SCALE GENOMIC DNA]</scope>
    <source>
        <strain evidence="11">65</strain>
    </source>
</reference>
<dbReference type="EC" id="3.4.19.12" evidence="3"/>
<name>A0A061AZ28_CYBFA</name>
<dbReference type="EMBL" id="LK052894">
    <property type="protein sequence ID" value="CDR42472.1"/>
    <property type="molecule type" value="Genomic_DNA"/>
</dbReference>
<accession>A0A061AZ28</accession>
<keyword evidence="12" id="KW-1185">Reference proteome</keyword>
<dbReference type="Pfam" id="PF14533">
    <property type="entry name" value="USP7_C2"/>
    <property type="match status" value="1"/>
</dbReference>
<dbReference type="Pfam" id="PF00443">
    <property type="entry name" value="UCH"/>
    <property type="match status" value="1"/>
</dbReference>
<evidence type="ECO:0000256" key="5">
    <source>
        <dbReference type="ARBA" id="ARBA00022786"/>
    </source>
</evidence>
<gene>
    <name evidence="11" type="ORF">BON22_2742</name>
    <name evidence="10" type="ORF">CYFA0S_09e04324g</name>
</gene>
<evidence type="ECO:0000256" key="1">
    <source>
        <dbReference type="ARBA" id="ARBA00000707"/>
    </source>
</evidence>
<dbReference type="SMART" id="SM00061">
    <property type="entry name" value="MATH"/>
    <property type="match status" value="1"/>
</dbReference>
<dbReference type="VEuPathDB" id="FungiDB:BON22_2742"/>
<dbReference type="GO" id="GO:0005829">
    <property type="term" value="C:cytosol"/>
    <property type="evidence" value="ECO:0007669"/>
    <property type="project" value="TreeGrafter"/>
</dbReference>
<evidence type="ECO:0000259" key="9">
    <source>
        <dbReference type="PROSITE" id="PS50235"/>
    </source>
</evidence>
<dbReference type="AlphaFoldDB" id="A0A061AZ28"/>
<dbReference type="SUPFAM" id="SSF54001">
    <property type="entry name" value="Cysteine proteinases"/>
    <property type="match status" value="1"/>
</dbReference>
<evidence type="ECO:0000259" key="8">
    <source>
        <dbReference type="PROSITE" id="PS50144"/>
    </source>
</evidence>
<evidence type="ECO:0000256" key="3">
    <source>
        <dbReference type="ARBA" id="ARBA00012759"/>
    </source>
</evidence>
<reference evidence="12" key="2">
    <citation type="journal article" date="2017" name="Genome Announc.">
        <title>Genome sequences of Cyberlindnera fabianii 65, Pichia kudriavzevii 129, and Saccharomyces cerevisiae 131 isolated from fermented masau fruits in Zimbabwe.</title>
        <authorList>
            <person name="van Rijswijck I.M.H."/>
            <person name="Derks M.F.L."/>
            <person name="Abee T."/>
            <person name="de Ridder D."/>
            <person name="Smid E.J."/>
        </authorList>
    </citation>
    <scope>NUCLEOTIDE SEQUENCE [LARGE SCALE GENOMIC DNA]</scope>
    <source>
        <strain evidence="12">65</strain>
    </source>
</reference>
<dbReference type="InterPro" id="IPR018200">
    <property type="entry name" value="USP_CS"/>
</dbReference>
<dbReference type="OMA" id="INAKKHY"/>
<dbReference type="PANTHER" id="PTHR24006:SF644">
    <property type="entry name" value="UBIQUITIN CARBOXYL-TERMINAL HYDROLASE 7"/>
    <property type="match status" value="1"/>
</dbReference>
<dbReference type="GO" id="GO:0006508">
    <property type="term" value="P:proteolysis"/>
    <property type="evidence" value="ECO:0007669"/>
    <property type="project" value="UniProtKB-KW"/>
</dbReference>
<dbReference type="InterPro" id="IPR002083">
    <property type="entry name" value="MATH/TRAF_dom"/>
</dbReference>
<organism evidence="10">
    <name type="scientific">Cyberlindnera fabianii</name>
    <name type="common">Yeast</name>
    <name type="synonym">Hansenula fabianii</name>
    <dbReference type="NCBI Taxonomy" id="36022"/>
    <lineage>
        <taxon>Eukaryota</taxon>
        <taxon>Fungi</taxon>
        <taxon>Dikarya</taxon>
        <taxon>Ascomycota</taxon>
        <taxon>Saccharomycotina</taxon>
        <taxon>Saccharomycetes</taxon>
        <taxon>Phaffomycetales</taxon>
        <taxon>Phaffomycetaceae</taxon>
        <taxon>Cyberlindnera</taxon>
    </lineage>
</organism>
<dbReference type="EMBL" id="MPUK01000004">
    <property type="protein sequence ID" value="ONH67857.1"/>
    <property type="molecule type" value="Genomic_DNA"/>
</dbReference>
<evidence type="ECO:0000313" key="11">
    <source>
        <dbReference type="EMBL" id="ONH67857.1"/>
    </source>
</evidence>
<evidence type="ECO:0000313" key="12">
    <source>
        <dbReference type="Proteomes" id="UP000189513"/>
    </source>
</evidence>
<dbReference type="InterPro" id="IPR050164">
    <property type="entry name" value="Peptidase_C19"/>
</dbReference>
<dbReference type="Proteomes" id="UP000189513">
    <property type="component" value="Unassembled WGS sequence"/>
</dbReference>
<comment type="similarity">
    <text evidence="2">Belongs to the peptidase C19 family.</text>
</comment>
<dbReference type="STRING" id="36022.A0A061AZ28"/>
<keyword evidence="4" id="KW-0645">Protease</keyword>
<dbReference type="CDD" id="cd02659">
    <property type="entry name" value="peptidase_C19C"/>
    <property type="match status" value="1"/>
</dbReference>
<dbReference type="SUPFAM" id="SSF49599">
    <property type="entry name" value="TRAF domain-like"/>
    <property type="match status" value="1"/>
</dbReference>
<evidence type="ECO:0000256" key="6">
    <source>
        <dbReference type="ARBA" id="ARBA00022801"/>
    </source>
</evidence>
<dbReference type="PANTHER" id="PTHR24006">
    <property type="entry name" value="UBIQUITIN CARBOXYL-TERMINAL HYDROLASE"/>
    <property type="match status" value="1"/>
</dbReference>
<dbReference type="PROSITE" id="PS50235">
    <property type="entry name" value="USP_3"/>
    <property type="match status" value="1"/>
</dbReference>
<dbReference type="OrthoDB" id="289038at2759"/>
<dbReference type="PROSITE" id="PS50144">
    <property type="entry name" value="MATH"/>
    <property type="match status" value="1"/>
</dbReference>
<dbReference type="PROSITE" id="PS00973">
    <property type="entry name" value="USP_2"/>
    <property type="match status" value="1"/>
</dbReference>
<dbReference type="Gene3D" id="3.90.70.10">
    <property type="entry name" value="Cysteine proteinases"/>
    <property type="match status" value="1"/>
</dbReference>
<reference evidence="10" key="1">
    <citation type="journal article" date="2014" name="Genome Announc.">
        <title>Genome sequence of the yeast Cyberlindnera fabianii (Hansenula fabianii).</title>
        <authorList>
            <person name="Freel K.C."/>
            <person name="Sarilar V."/>
            <person name="Neuveglise C."/>
            <person name="Devillers H."/>
            <person name="Friedrich A."/>
            <person name="Schacherer J."/>
        </authorList>
    </citation>
    <scope>NUCLEOTIDE SEQUENCE</scope>
    <source>
        <strain evidence="10">YJS4271</strain>
    </source>
</reference>
<dbReference type="Pfam" id="PF22486">
    <property type="entry name" value="MATH_2"/>
    <property type="match status" value="1"/>
</dbReference>
<keyword evidence="7" id="KW-0788">Thiol protease</keyword>
<proteinExistence type="inferred from homology"/>
<dbReference type="GO" id="GO:0016579">
    <property type="term" value="P:protein deubiquitination"/>
    <property type="evidence" value="ECO:0007669"/>
    <property type="project" value="InterPro"/>
</dbReference>
<sequence length="1182" mass="136264">MTLGDNDLIVLSDDDAVVETPPSTTTTNDTPEQEAIKRARMTQHTNLDFSFFKDQILQPIDDEDVIETGSYTWEIKDFRGLREDKERSPIFTIGGYDFNILLFPKGNANNNLGLYLEPVPKKHLDAETGLLVPDDPNWYVCAQFTLIISSPKDSRACVMNTSQQRFSKNATDWGFSNFTPVSTLYEATNRTKLPLMFDNKVNITAYVKVLNDTTGVLWHNFLDYDSKKETGMVGFINQAATCYLNSLLQNYFWTKAFRKAVYQIPTEGGAGTAPYELQRIFYELQRSDVAVQTNRLTDSFGWTSADAFQQHDVQELNRVLMDKLESSMKGTSVENMLNETFVGRMKSFIKCINVDYESSREEEFWDIQLNVKGSKNLEESFEQYIEMETLEGENKYSSPNDGLQDANKGVIFTQFPNVLHLQLKRFEMDWEDFRLTKINDRHEFPPTIDLGRFTEEKSENIYDLHGVLVHQGTIETGHYYTIIRPSTEDQWYRFDDDRVWKVTKSEVFKSNYGSEELTPAQLHTMNTYNQQLYATRRATSAYMLVYIKRSEAATILADVPDSVVPRHIVDEVEAEIEEEKRLEQEERERAFNLDINIFTDDLFRKHQGFDLAANERFMPPELFENSPKPTKIRMLRDAKFSEIYALIEDKTGIAADKMKIWSMTHRRNHTLRPSFRLEDMDDLTLQEVYDRQFSKKHAVLNIWIEEPSKDLLHNSSTTIKPPSETAHDTDIEVIDENLIESPDMVLFIKYFDVEKQALLGLAHIIVSEDDKIETVLPSIKGSLGLTTSDEIEVFEEVSPGNVDVVKTGLTFYKAELGNGDILTIQKKPVRDQEINAELLPFYKKADDFYKFLATRRLITIKPLESHNSDDDFVVVDSDADSVEDEGKFTMWISTHASYEELATRIGTYIKKDPSYLRVFVNYSGNRVQMRSNLFLGNVLPKQSWTTSSPVFEYELLNIPFAELESMTSYQINWINNSYLHYTEHDILMSSVGKTVGDLIEKLQSKVGFKDEDKKNVIIWINSGSRFTTIAGHQHEIEALEDKDKIYAAVLPEEAEILRDVYERDPPLEISELKKLPNLVPVIQFNRDPRNMHGISFIFALYPNENLKSMRDRMHKKFGLGDSEFAKVKVCLWDPELRNPRELEDENLIPYDEIADSEFLCLNLVDRTSRTGGNHQGGGISIR</sequence>
<evidence type="ECO:0000256" key="7">
    <source>
        <dbReference type="ARBA" id="ARBA00022807"/>
    </source>
</evidence>
<keyword evidence="6 11" id="KW-0378">Hydrolase</keyword>
<dbReference type="Gene3D" id="3.10.20.90">
    <property type="entry name" value="Phosphatidylinositol 3-kinase Catalytic Subunit, Chain A, domain 1"/>
    <property type="match status" value="2"/>
</dbReference>
<evidence type="ECO:0000313" key="10">
    <source>
        <dbReference type="EMBL" id="CDR42472.1"/>
    </source>
</evidence>
<evidence type="ECO:0000256" key="4">
    <source>
        <dbReference type="ARBA" id="ARBA00022670"/>
    </source>
</evidence>
<dbReference type="InterPro" id="IPR029346">
    <property type="entry name" value="USP_C"/>
</dbReference>
<dbReference type="GO" id="GO:0004843">
    <property type="term" value="F:cysteine-type deubiquitinase activity"/>
    <property type="evidence" value="ECO:0007669"/>
    <property type="project" value="UniProtKB-EC"/>
</dbReference>
<dbReference type="GO" id="GO:0005634">
    <property type="term" value="C:nucleus"/>
    <property type="evidence" value="ECO:0007669"/>
    <property type="project" value="TreeGrafter"/>
</dbReference>
<dbReference type="Gene3D" id="2.60.210.10">
    <property type="entry name" value="Apoptosis, Tumor Necrosis Factor Receptor Associated Protein 2, Chain A"/>
    <property type="match status" value="1"/>
</dbReference>
<dbReference type="GO" id="GO:0031647">
    <property type="term" value="P:regulation of protein stability"/>
    <property type="evidence" value="ECO:0007669"/>
    <property type="project" value="TreeGrafter"/>
</dbReference>
<dbReference type="Pfam" id="PF12436">
    <property type="entry name" value="USP7_ICP0_bdg"/>
    <property type="match status" value="1"/>
</dbReference>
<dbReference type="InterPro" id="IPR024729">
    <property type="entry name" value="USP7_ICP0-binding_dom"/>
</dbReference>
<dbReference type="InterPro" id="IPR008974">
    <property type="entry name" value="TRAF-like"/>
</dbReference>
<dbReference type="PROSITE" id="PS00972">
    <property type="entry name" value="USP_1"/>
    <property type="match status" value="1"/>
</dbReference>